<comment type="cofactor">
    <cofactor evidence="1">
        <name>[4Fe-4S] cluster</name>
        <dbReference type="ChEBI" id="CHEBI:49883"/>
    </cofactor>
</comment>
<dbReference type="RefSeq" id="XP_013403717.1">
    <property type="nucleotide sequence ID" value="XM_013548263.1"/>
</dbReference>
<keyword evidence="12" id="KW-0411">Iron-sulfur</keyword>
<dbReference type="Pfam" id="PF13307">
    <property type="entry name" value="Helicase_C_2"/>
    <property type="match status" value="1"/>
</dbReference>
<protein>
    <recommendedName>
        <fullName evidence="16">DNA 5'-3' helicase</fullName>
        <ecNumber evidence="16">5.6.2.3</ecNumber>
    </recommendedName>
    <alternativeName>
        <fullName evidence="18">DNA 5'-3' helicase FANCJ</fullName>
    </alternativeName>
</protein>
<evidence type="ECO:0000256" key="14">
    <source>
        <dbReference type="ARBA" id="ARBA00023235"/>
    </source>
</evidence>
<keyword evidence="15" id="KW-0539">Nucleus</keyword>
<dbReference type="Proteomes" id="UP000085678">
    <property type="component" value="Unplaced"/>
</dbReference>
<sequence length="808" mass="88376">MLDLGRKSIVKGIERGQNCLLESPTGSGKSLALLCSALAWQEAESEKAEKESKKQDEDKCSSSPVGPCTCGAGNPSSGLYPTGLEPPYVQPHPLLVHSHITANVLQGETPPNTVSRGSNTTAAGTSDMKENPTIGGSTHTIQSNQNSAEKEDEDFRPTKKFRTPGGQVGVKRVHKGVAYEDEEEEEKSGPSMVNPPAAGPPAWTMQITSTVGSSYAAQLTNATPAATPCAACVCRRKNKEADCAAGGDNLSGERRKVPKIYFGTRTHKQISQIVHELGRTAYREAKMCILSSREHTCIHPEVSNGPNKNDGCREKLDHNQCNYFENVYRINQSSIRAYGLATAWDIEDFVGVCKKKRACPYYGARGLKTDAQIIFCPYNYLIDPVIRENMEIALEDQIVILDEAHNIEDAAREAASYSINQEQLRKAIEDIKFMVDQNIKVDNYLALKSMVKHFYTVPHGVLVFVSSYNMLEKLKARWETTGVGSALQEKKALFCEPRASDKVDFDELMKSFYQAIEETADGAKSGGQDGALFIAVCRGKVSEGLDFADNNARAVITVGIPFPNVKDLQVELKRNYNNQHHASRGLLTGAQWYEIQAYRALNQALGRCIRHIRDWGALILVDQRFGNNPQKYTKGLSKWVRQRVQNHVTFTQARLSLKEFTQSMIENPPTNTIANTSLNTSMAGGFLPSTQTPLSQEDPSLQQGNFSVIGIVAYNWILILIRISHGNPAPPKGKDIMSTPTAAISSIKSQNDTPLPTNGKCQSSTPGAVELPVLSKATMGTAINKKRSKSSPGSTSEGSGGARNYQPL</sequence>
<keyword evidence="5" id="KW-0479">Metal-binding</keyword>
<reference evidence="22" key="1">
    <citation type="submission" date="2025-08" db="UniProtKB">
        <authorList>
            <consortium name="RefSeq"/>
        </authorList>
    </citation>
    <scope>IDENTIFICATION</scope>
    <source>
        <tissue evidence="22">Gonads</tissue>
    </source>
</reference>
<evidence type="ECO:0000313" key="21">
    <source>
        <dbReference type="Proteomes" id="UP000085678"/>
    </source>
</evidence>
<dbReference type="InterPro" id="IPR045028">
    <property type="entry name" value="DinG/Rad3-like"/>
</dbReference>
<dbReference type="OrthoDB" id="6283461at2759"/>
<dbReference type="CDD" id="cd18788">
    <property type="entry name" value="SF2_C_XPD"/>
    <property type="match status" value="1"/>
</dbReference>
<keyword evidence="11" id="KW-0408">Iron</keyword>
<keyword evidence="6" id="KW-0547">Nucleotide-binding</keyword>
<keyword evidence="9" id="KW-0347">Helicase</keyword>
<dbReference type="GO" id="GO:0005634">
    <property type="term" value="C:nucleus"/>
    <property type="evidence" value="ECO:0007669"/>
    <property type="project" value="UniProtKB-SubCell"/>
</dbReference>
<comment type="catalytic activity">
    <reaction evidence="17">
        <text>ATP + H2O = ADP + phosphate + H(+)</text>
        <dbReference type="Rhea" id="RHEA:13065"/>
        <dbReference type="ChEBI" id="CHEBI:15377"/>
        <dbReference type="ChEBI" id="CHEBI:15378"/>
        <dbReference type="ChEBI" id="CHEBI:30616"/>
        <dbReference type="ChEBI" id="CHEBI:43474"/>
        <dbReference type="ChEBI" id="CHEBI:456216"/>
        <dbReference type="EC" id="5.6.2.3"/>
    </reaction>
</comment>
<dbReference type="GO" id="GO:0003677">
    <property type="term" value="F:DNA binding"/>
    <property type="evidence" value="ECO:0007669"/>
    <property type="project" value="InterPro"/>
</dbReference>
<evidence type="ECO:0000256" key="15">
    <source>
        <dbReference type="ARBA" id="ARBA00023242"/>
    </source>
</evidence>
<dbReference type="AlphaFoldDB" id="A0A1S3IZU1"/>
<gene>
    <name evidence="22" type="primary">LOC106168985</name>
</gene>
<proteinExistence type="inferred from homology"/>
<dbReference type="SMART" id="SM00491">
    <property type="entry name" value="HELICc2"/>
    <property type="match status" value="1"/>
</dbReference>
<dbReference type="InterPro" id="IPR006554">
    <property type="entry name" value="Helicase-like_DEXD_c2"/>
</dbReference>
<evidence type="ECO:0000256" key="16">
    <source>
        <dbReference type="ARBA" id="ARBA00044969"/>
    </source>
</evidence>
<feature type="compositionally biased region" description="Polar residues" evidence="19">
    <location>
        <begin position="747"/>
        <end position="766"/>
    </location>
</feature>
<dbReference type="GO" id="GO:1990918">
    <property type="term" value="P:double-strand break repair involved in meiotic recombination"/>
    <property type="evidence" value="ECO:0007669"/>
    <property type="project" value="TreeGrafter"/>
</dbReference>
<dbReference type="SUPFAM" id="SSF52540">
    <property type="entry name" value="P-loop containing nucleoside triphosphate hydrolases"/>
    <property type="match status" value="1"/>
</dbReference>
<dbReference type="Pfam" id="PF06733">
    <property type="entry name" value="DEAD_2"/>
    <property type="match status" value="1"/>
</dbReference>
<evidence type="ECO:0000256" key="11">
    <source>
        <dbReference type="ARBA" id="ARBA00023004"/>
    </source>
</evidence>
<evidence type="ECO:0000256" key="7">
    <source>
        <dbReference type="ARBA" id="ARBA00022763"/>
    </source>
</evidence>
<feature type="region of interest" description="Disordered" evidence="19">
    <location>
        <begin position="106"/>
        <end position="166"/>
    </location>
</feature>
<dbReference type="InterPro" id="IPR027417">
    <property type="entry name" value="P-loop_NTPase"/>
</dbReference>
<evidence type="ECO:0000256" key="19">
    <source>
        <dbReference type="SAM" id="MobiDB-lite"/>
    </source>
</evidence>
<comment type="subcellular location">
    <subcellularLocation>
        <location evidence="2">Nucleus</location>
    </subcellularLocation>
</comment>
<dbReference type="InParanoid" id="A0A1S3IZU1"/>
<dbReference type="GO" id="GO:0043139">
    <property type="term" value="F:5'-3' DNA helicase activity"/>
    <property type="evidence" value="ECO:0007669"/>
    <property type="project" value="UniProtKB-EC"/>
</dbReference>
<dbReference type="STRING" id="7574.A0A1S3IZU1"/>
<keyword evidence="10" id="KW-0067">ATP-binding</keyword>
<dbReference type="FunFam" id="3.40.50.300:FF:000731">
    <property type="entry name" value="Fanconi anemia group J protein homolog"/>
    <property type="match status" value="1"/>
</dbReference>
<feature type="region of interest" description="Disordered" evidence="19">
    <location>
        <begin position="44"/>
        <end position="72"/>
    </location>
</feature>
<evidence type="ECO:0000256" key="2">
    <source>
        <dbReference type="ARBA" id="ARBA00004123"/>
    </source>
</evidence>
<dbReference type="GO" id="GO:0016818">
    <property type="term" value="F:hydrolase activity, acting on acid anhydrides, in phosphorus-containing anhydrides"/>
    <property type="evidence" value="ECO:0007669"/>
    <property type="project" value="InterPro"/>
</dbReference>
<keyword evidence="13" id="KW-0234">DNA repair</keyword>
<feature type="compositionally biased region" description="Polar residues" evidence="19">
    <location>
        <begin position="106"/>
        <end position="124"/>
    </location>
</feature>
<evidence type="ECO:0000256" key="9">
    <source>
        <dbReference type="ARBA" id="ARBA00022806"/>
    </source>
</evidence>
<dbReference type="PANTHER" id="PTHR11472:SF47">
    <property type="entry name" value="FANCONI ANEMIA GROUP J PROTEIN"/>
    <property type="match status" value="1"/>
</dbReference>
<evidence type="ECO:0000256" key="13">
    <source>
        <dbReference type="ARBA" id="ARBA00023204"/>
    </source>
</evidence>
<dbReference type="EC" id="5.6.2.3" evidence="16"/>
<evidence type="ECO:0000256" key="1">
    <source>
        <dbReference type="ARBA" id="ARBA00001966"/>
    </source>
</evidence>
<accession>A0A1S3IZU1</accession>
<keyword evidence="14" id="KW-0413">Isomerase</keyword>
<keyword evidence="7" id="KW-0227">DNA damage</keyword>
<evidence type="ECO:0000256" key="10">
    <source>
        <dbReference type="ARBA" id="ARBA00022840"/>
    </source>
</evidence>
<dbReference type="GO" id="GO:0051539">
    <property type="term" value="F:4 iron, 4 sulfur cluster binding"/>
    <property type="evidence" value="ECO:0007669"/>
    <property type="project" value="UniProtKB-KW"/>
</dbReference>
<keyword evidence="8" id="KW-0378">Hydrolase</keyword>
<feature type="domain" description="Helicase ATP-binding" evidence="20">
    <location>
        <begin position="1"/>
        <end position="451"/>
    </location>
</feature>
<evidence type="ECO:0000259" key="20">
    <source>
        <dbReference type="PROSITE" id="PS51193"/>
    </source>
</evidence>
<evidence type="ECO:0000256" key="5">
    <source>
        <dbReference type="ARBA" id="ARBA00022723"/>
    </source>
</evidence>
<feature type="compositionally biased region" description="Polar residues" evidence="19">
    <location>
        <begin position="134"/>
        <end position="147"/>
    </location>
</feature>
<dbReference type="InterPro" id="IPR010614">
    <property type="entry name" value="RAD3-like_helicase_DEAD"/>
</dbReference>
<keyword evidence="4" id="KW-0004">4Fe-4S</keyword>
<evidence type="ECO:0000313" key="22">
    <source>
        <dbReference type="RefSeq" id="XP_013403717.1"/>
    </source>
</evidence>
<evidence type="ECO:0000256" key="18">
    <source>
        <dbReference type="ARBA" id="ARBA00082714"/>
    </source>
</evidence>
<dbReference type="GO" id="GO:0006289">
    <property type="term" value="P:nucleotide-excision repair"/>
    <property type="evidence" value="ECO:0007669"/>
    <property type="project" value="TreeGrafter"/>
</dbReference>
<evidence type="ECO:0000256" key="6">
    <source>
        <dbReference type="ARBA" id="ARBA00022741"/>
    </source>
</evidence>
<dbReference type="KEGG" id="lak:106168985"/>
<dbReference type="PANTHER" id="PTHR11472">
    <property type="entry name" value="DNA REPAIR DEAD HELICASE RAD3/XP-D SUBFAMILY MEMBER"/>
    <property type="match status" value="1"/>
</dbReference>
<feature type="region of interest" description="Disordered" evidence="19">
    <location>
        <begin position="747"/>
        <end position="808"/>
    </location>
</feature>
<organism evidence="21 22">
    <name type="scientific">Lingula anatina</name>
    <name type="common">Brachiopod</name>
    <name type="synonym">Lingula unguis</name>
    <dbReference type="NCBI Taxonomy" id="7574"/>
    <lineage>
        <taxon>Eukaryota</taxon>
        <taxon>Metazoa</taxon>
        <taxon>Spiralia</taxon>
        <taxon>Lophotrochozoa</taxon>
        <taxon>Brachiopoda</taxon>
        <taxon>Linguliformea</taxon>
        <taxon>Lingulata</taxon>
        <taxon>Lingulida</taxon>
        <taxon>Linguloidea</taxon>
        <taxon>Lingulidae</taxon>
        <taxon>Lingula</taxon>
    </lineage>
</organism>
<dbReference type="GeneID" id="106168985"/>
<name>A0A1S3IZU1_LINAN</name>
<evidence type="ECO:0000256" key="4">
    <source>
        <dbReference type="ARBA" id="ARBA00022485"/>
    </source>
</evidence>
<dbReference type="SMART" id="SM00488">
    <property type="entry name" value="DEXDc2"/>
    <property type="match status" value="1"/>
</dbReference>
<evidence type="ECO:0000256" key="12">
    <source>
        <dbReference type="ARBA" id="ARBA00023014"/>
    </source>
</evidence>
<evidence type="ECO:0000256" key="17">
    <source>
        <dbReference type="ARBA" id="ARBA00048954"/>
    </source>
</evidence>
<dbReference type="GO" id="GO:0046872">
    <property type="term" value="F:metal ion binding"/>
    <property type="evidence" value="ECO:0007669"/>
    <property type="project" value="UniProtKB-KW"/>
</dbReference>
<feature type="non-terminal residue" evidence="22">
    <location>
        <position position="808"/>
    </location>
</feature>
<comment type="similarity">
    <text evidence="3">Belongs to the DEAD box helicase family. DEAH subfamily.</text>
</comment>
<dbReference type="GO" id="GO:0005524">
    <property type="term" value="F:ATP binding"/>
    <property type="evidence" value="ECO:0007669"/>
    <property type="project" value="UniProtKB-KW"/>
</dbReference>
<dbReference type="InterPro" id="IPR006555">
    <property type="entry name" value="ATP-dep_Helicase_C"/>
</dbReference>
<dbReference type="Gene3D" id="3.40.50.300">
    <property type="entry name" value="P-loop containing nucleotide triphosphate hydrolases"/>
    <property type="match status" value="2"/>
</dbReference>
<keyword evidence="21" id="KW-1185">Reference proteome</keyword>
<evidence type="ECO:0000256" key="8">
    <source>
        <dbReference type="ARBA" id="ARBA00022801"/>
    </source>
</evidence>
<feature type="compositionally biased region" description="Basic and acidic residues" evidence="19">
    <location>
        <begin position="44"/>
        <end position="60"/>
    </location>
</feature>
<dbReference type="InterPro" id="IPR014013">
    <property type="entry name" value="Helic_SF1/SF2_ATP-bd_DinG/Rad3"/>
</dbReference>
<dbReference type="PROSITE" id="PS51193">
    <property type="entry name" value="HELICASE_ATP_BIND_2"/>
    <property type="match status" value="1"/>
</dbReference>
<evidence type="ECO:0000256" key="3">
    <source>
        <dbReference type="ARBA" id="ARBA00008792"/>
    </source>
</evidence>